<evidence type="ECO:0000313" key="3">
    <source>
        <dbReference type="Proteomes" id="UP000663861"/>
    </source>
</evidence>
<sequence length="158" mass="18120">MCREFGWRKPEGDKKPNPEFVKAREGFRDALALQFNALYGTDEDDLTSWQNLCCVLNLPNVPGELEACRNLVASMHVNIIDLIDTPVTQQPIVHFKSEEHLSIYTLHTGKKFPRDNVNSGDLLRFLLRQIDAYDFQPKTIWGHDLSDSLSERCSISEQ</sequence>
<dbReference type="PANTHER" id="PTHR38846">
    <property type="entry name" value="C3H1-TYPE DOMAIN-CONTAINING PROTEIN"/>
    <property type="match status" value="1"/>
</dbReference>
<accession>A0A8H3H9W3</accession>
<dbReference type="PANTHER" id="PTHR38846:SF1">
    <property type="entry name" value="C3H1-TYPE DOMAIN-CONTAINING PROTEIN"/>
    <property type="match status" value="1"/>
</dbReference>
<reference evidence="2" key="1">
    <citation type="submission" date="2021-01" db="EMBL/GenBank/DDBJ databases">
        <authorList>
            <person name="Kaushik A."/>
        </authorList>
    </citation>
    <scope>NUCLEOTIDE SEQUENCE</scope>
    <source>
        <strain evidence="1">AG4-R118</strain>
        <strain evidence="2">AG4-RS23</strain>
    </source>
</reference>
<dbReference type="EMBL" id="CAJMWX010000558">
    <property type="protein sequence ID" value="CAE6420172.1"/>
    <property type="molecule type" value="Genomic_DNA"/>
</dbReference>
<proteinExistence type="predicted"/>
<evidence type="ECO:0000313" key="2">
    <source>
        <dbReference type="EMBL" id="CAE6494211.1"/>
    </source>
</evidence>
<dbReference type="AlphaFoldDB" id="A0A8H3H9W3"/>
<name>A0A8H3H9W3_9AGAM</name>
<comment type="caution">
    <text evidence="2">The sequence shown here is derived from an EMBL/GenBank/DDBJ whole genome shotgun (WGS) entry which is preliminary data.</text>
</comment>
<dbReference type="Proteomes" id="UP000663861">
    <property type="component" value="Unassembled WGS sequence"/>
</dbReference>
<dbReference type="EMBL" id="CAJMWY010002762">
    <property type="protein sequence ID" value="CAE6494211.1"/>
    <property type="molecule type" value="Genomic_DNA"/>
</dbReference>
<organism evidence="2 3">
    <name type="scientific">Rhizoctonia solani</name>
    <dbReference type="NCBI Taxonomy" id="456999"/>
    <lineage>
        <taxon>Eukaryota</taxon>
        <taxon>Fungi</taxon>
        <taxon>Dikarya</taxon>
        <taxon>Basidiomycota</taxon>
        <taxon>Agaricomycotina</taxon>
        <taxon>Agaricomycetes</taxon>
        <taxon>Cantharellales</taxon>
        <taxon>Ceratobasidiaceae</taxon>
        <taxon>Rhizoctonia</taxon>
    </lineage>
</organism>
<dbReference type="Proteomes" id="UP000663888">
    <property type="component" value="Unassembled WGS sequence"/>
</dbReference>
<protein>
    <submittedName>
        <fullName evidence="2">Uncharacterized protein</fullName>
    </submittedName>
</protein>
<gene>
    <name evidence="2" type="ORF">RDB_LOCUS115226</name>
    <name evidence="1" type="ORF">RDB_LOCUS22263</name>
</gene>
<evidence type="ECO:0000313" key="1">
    <source>
        <dbReference type="EMBL" id="CAE6420172.1"/>
    </source>
</evidence>